<feature type="domain" description="TfuA-like core" evidence="1">
    <location>
        <begin position="47"/>
        <end position="166"/>
    </location>
</feature>
<keyword evidence="3" id="KW-1185">Reference proteome</keyword>
<protein>
    <recommendedName>
        <fullName evidence="1">TfuA-like core domain-containing protein</fullName>
    </recommendedName>
</protein>
<dbReference type="AlphaFoldDB" id="A0A285PBK4"/>
<evidence type="ECO:0000259" key="1">
    <source>
        <dbReference type="Pfam" id="PF07812"/>
    </source>
</evidence>
<name>A0A285PBK4_9HYPH</name>
<organism evidence="2 3">
    <name type="scientific">Cohaesibacter gelatinilyticus</name>
    <dbReference type="NCBI Taxonomy" id="372072"/>
    <lineage>
        <taxon>Bacteria</taxon>
        <taxon>Pseudomonadati</taxon>
        <taxon>Pseudomonadota</taxon>
        <taxon>Alphaproteobacteria</taxon>
        <taxon>Hyphomicrobiales</taxon>
        <taxon>Cohaesibacteraceae</taxon>
    </lineage>
</organism>
<reference evidence="2 3" key="1">
    <citation type="submission" date="2017-09" db="EMBL/GenBank/DDBJ databases">
        <authorList>
            <person name="Ehlers B."/>
            <person name="Leendertz F.H."/>
        </authorList>
    </citation>
    <scope>NUCLEOTIDE SEQUENCE [LARGE SCALE GENOMIC DNA]</scope>
    <source>
        <strain evidence="2 3">DSM 18289</strain>
    </source>
</reference>
<evidence type="ECO:0000313" key="3">
    <source>
        <dbReference type="Proteomes" id="UP000219439"/>
    </source>
</evidence>
<dbReference type="Pfam" id="PF07812">
    <property type="entry name" value="TfuA"/>
    <property type="match status" value="1"/>
</dbReference>
<dbReference type="InterPro" id="IPR012924">
    <property type="entry name" value="TfuA_core"/>
</dbReference>
<gene>
    <name evidence="2" type="ORF">SAMN06265368_2192</name>
</gene>
<sequence>MKVVFVGPSLPDASDHIPDDIISRAPAMQGDIMQAVSEGAKLIGLIDGQFEFVAPVWHKEILFALSKGVTVLGSASMGALRAAECATFGMTGIGKIYEEYASGLRWDDADVALLYGPPELNYPPISLPMVNVDATLKKATDLALISKDQQTAISLAAREVFFKDRTWKKIAEVAKLERSIMDEIVKYAYVDQKRADALTLLKAMQTERKYPQNEAGWTFNATPIWRAMYS</sequence>
<evidence type="ECO:0000313" key="2">
    <source>
        <dbReference type="EMBL" id="SNZ19112.1"/>
    </source>
</evidence>
<dbReference type="RefSeq" id="WP_097153487.1">
    <property type="nucleotide sequence ID" value="NZ_OBEL01000002.1"/>
</dbReference>
<dbReference type="OrthoDB" id="118811at2"/>
<dbReference type="Proteomes" id="UP000219439">
    <property type="component" value="Unassembled WGS sequence"/>
</dbReference>
<proteinExistence type="predicted"/>
<dbReference type="EMBL" id="OBEL01000002">
    <property type="protein sequence ID" value="SNZ19112.1"/>
    <property type="molecule type" value="Genomic_DNA"/>
</dbReference>
<accession>A0A285PBK4</accession>